<protein>
    <submittedName>
        <fullName evidence="2">Uncharacterized protein</fullName>
    </submittedName>
</protein>
<evidence type="ECO:0000256" key="1">
    <source>
        <dbReference type="SAM" id="Phobius"/>
    </source>
</evidence>
<name>S4P6U5_9NEOP</name>
<evidence type="ECO:0000313" key="2">
    <source>
        <dbReference type="EMBL" id="JAA87691.1"/>
    </source>
</evidence>
<keyword evidence="1" id="KW-0472">Membrane</keyword>
<accession>S4P6U5</accession>
<keyword evidence="1" id="KW-0812">Transmembrane</keyword>
<reference evidence="2" key="1">
    <citation type="journal article" date="2013" name="BMC Genomics">
        <title>Unscrambling butterfly oogenesis.</title>
        <authorList>
            <person name="Carter J.M."/>
            <person name="Baker S.C."/>
            <person name="Pink R."/>
            <person name="Carter D.R."/>
            <person name="Collins A."/>
            <person name="Tomlin J."/>
            <person name="Gibbs M."/>
            <person name="Breuker C.J."/>
        </authorList>
    </citation>
    <scope>NUCLEOTIDE SEQUENCE</scope>
    <source>
        <tissue evidence="2">Ovary</tissue>
    </source>
</reference>
<feature type="transmembrane region" description="Helical" evidence="1">
    <location>
        <begin position="12"/>
        <end position="33"/>
    </location>
</feature>
<proteinExistence type="predicted"/>
<sequence>MILKWQYYANKHLFITNSWTICISVLVFSSNFGRAGKNVYLALCLFNLFSFAVFNNVSLVVFNNGFAVNN</sequence>
<reference evidence="2" key="2">
    <citation type="submission" date="2013-05" db="EMBL/GenBank/DDBJ databases">
        <authorList>
            <person name="Carter J.-M."/>
            <person name="Baker S.C."/>
            <person name="Pink R."/>
            <person name="Carter D.R.F."/>
            <person name="Collins A."/>
            <person name="Tomlin J."/>
            <person name="Gibbs M."/>
            <person name="Breuker C.J."/>
        </authorList>
    </citation>
    <scope>NUCLEOTIDE SEQUENCE</scope>
    <source>
        <tissue evidence="2">Ovary</tissue>
    </source>
</reference>
<feature type="transmembrane region" description="Helical" evidence="1">
    <location>
        <begin position="39"/>
        <end position="62"/>
    </location>
</feature>
<keyword evidence="1" id="KW-1133">Transmembrane helix</keyword>
<dbReference type="EMBL" id="GAIX01004869">
    <property type="protein sequence ID" value="JAA87691.1"/>
    <property type="molecule type" value="Transcribed_RNA"/>
</dbReference>
<organism evidence="2">
    <name type="scientific">Pararge aegeria</name>
    <name type="common">speckled wood butterfly</name>
    <dbReference type="NCBI Taxonomy" id="116150"/>
    <lineage>
        <taxon>Eukaryota</taxon>
        <taxon>Metazoa</taxon>
        <taxon>Ecdysozoa</taxon>
        <taxon>Arthropoda</taxon>
        <taxon>Hexapoda</taxon>
        <taxon>Insecta</taxon>
        <taxon>Pterygota</taxon>
        <taxon>Neoptera</taxon>
        <taxon>Endopterygota</taxon>
        <taxon>Lepidoptera</taxon>
        <taxon>Glossata</taxon>
        <taxon>Ditrysia</taxon>
        <taxon>Papilionoidea</taxon>
        <taxon>Nymphalidae</taxon>
        <taxon>Satyrinae</taxon>
        <taxon>Satyrini</taxon>
        <taxon>Parargina</taxon>
        <taxon>Pararge</taxon>
    </lineage>
</organism>
<dbReference type="AlphaFoldDB" id="S4P6U5"/>